<dbReference type="HAMAP" id="MF_01321">
    <property type="entry name" value="RNApol_bact_RpoB"/>
    <property type="match status" value="1"/>
</dbReference>
<dbReference type="Pfam" id="PF10385">
    <property type="entry name" value="RNA_pol_Rpb2_45"/>
    <property type="match status" value="1"/>
</dbReference>
<evidence type="ECO:0000256" key="8">
    <source>
        <dbReference type="RuleBase" id="RU363031"/>
    </source>
</evidence>
<evidence type="ECO:0000259" key="9">
    <source>
        <dbReference type="Pfam" id="PF00562"/>
    </source>
</evidence>
<dbReference type="Pfam" id="PF04565">
    <property type="entry name" value="RNA_pol_Rpb2_3"/>
    <property type="match status" value="1"/>
</dbReference>
<dbReference type="SUPFAM" id="SSF64484">
    <property type="entry name" value="beta and beta-prime subunits of DNA dependent RNA-polymerase"/>
    <property type="match status" value="1"/>
</dbReference>
<evidence type="ECO:0000256" key="4">
    <source>
        <dbReference type="ARBA" id="ARBA00023163"/>
    </source>
</evidence>
<dbReference type="OrthoDB" id="9803954at2"/>
<evidence type="ECO:0000256" key="7">
    <source>
        <dbReference type="RuleBase" id="RU000434"/>
    </source>
</evidence>
<evidence type="ECO:0000259" key="12">
    <source>
        <dbReference type="Pfam" id="PF04563"/>
    </source>
</evidence>
<feature type="domain" description="DNA-directed RNA polymerase subunit 2 hybrid-binding" evidence="9">
    <location>
        <begin position="682"/>
        <end position="1193"/>
    </location>
</feature>
<dbReference type="GO" id="GO:0003677">
    <property type="term" value="F:DNA binding"/>
    <property type="evidence" value="ECO:0007669"/>
    <property type="project" value="UniProtKB-UniRule"/>
</dbReference>
<dbReference type="Gene3D" id="2.40.270.10">
    <property type="entry name" value="DNA-directed RNA polymerase, subunit 2, domain 6"/>
    <property type="match status" value="2"/>
</dbReference>
<dbReference type="AlphaFoldDB" id="A0A1I1V225"/>
<dbReference type="Pfam" id="PF04563">
    <property type="entry name" value="RNA_pol_Rpb2_1"/>
    <property type="match status" value="1"/>
</dbReference>
<dbReference type="PANTHER" id="PTHR20856">
    <property type="entry name" value="DNA-DIRECTED RNA POLYMERASE I SUBUNIT 2"/>
    <property type="match status" value="1"/>
</dbReference>
<dbReference type="InterPro" id="IPR007645">
    <property type="entry name" value="RNA_pol_Rpb2_3"/>
</dbReference>
<dbReference type="Gene3D" id="3.90.1100.10">
    <property type="match status" value="1"/>
</dbReference>
<dbReference type="NCBIfam" id="TIGR02013">
    <property type="entry name" value="rpoB"/>
    <property type="match status" value="1"/>
</dbReference>
<dbReference type="InterPro" id="IPR007641">
    <property type="entry name" value="RNA_pol_Rpb2_7"/>
</dbReference>
<dbReference type="EMBL" id="FONA01000002">
    <property type="protein sequence ID" value="SFD76939.1"/>
    <property type="molecule type" value="Genomic_DNA"/>
</dbReference>
<evidence type="ECO:0000259" key="13">
    <source>
        <dbReference type="Pfam" id="PF04565"/>
    </source>
</evidence>
<evidence type="ECO:0000256" key="2">
    <source>
        <dbReference type="ARBA" id="ARBA00022679"/>
    </source>
</evidence>
<dbReference type="InterPro" id="IPR007642">
    <property type="entry name" value="RNA_pol_Rpb2_2"/>
</dbReference>
<proteinExistence type="inferred from homology"/>
<feature type="domain" description="RNA polymerase Rpb2" evidence="10">
    <location>
        <begin position="1195"/>
        <end position="1268"/>
    </location>
</feature>
<dbReference type="InterPro" id="IPR007644">
    <property type="entry name" value="RNA_pol_bsu_protrusion"/>
</dbReference>
<dbReference type="STRING" id="385682.SAMN05444380_1022"/>
<protein>
    <recommendedName>
        <fullName evidence="6 8">DNA-directed RNA polymerase subunit beta</fullName>
        <shortName evidence="6">RNAP subunit beta</shortName>
        <ecNumber evidence="6 8">2.7.7.6</ecNumber>
    </recommendedName>
    <alternativeName>
        <fullName evidence="6">RNA polymerase subunit beta</fullName>
    </alternativeName>
    <alternativeName>
        <fullName evidence="6">Transcriptase subunit beta</fullName>
    </alternativeName>
</protein>
<dbReference type="Gene3D" id="3.90.1110.10">
    <property type="entry name" value="RNA polymerase Rpb2, domain 2"/>
    <property type="match status" value="1"/>
</dbReference>
<dbReference type="Gene3D" id="3.90.1800.10">
    <property type="entry name" value="RNA polymerase alpha subunit dimerisation domain"/>
    <property type="match status" value="1"/>
</dbReference>
<dbReference type="NCBIfam" id="NF001616">
    <property type="entry name" value="PRK00405.1"/>
    <property type="match status" value="1"/>
</dbReference>
<feature type="domain" description="RNA polymerase Rpb2" evidence="13">
    <location>
        <begin position="473"/>
        <end position="541"/>
    </location>
</feature>
<dbReference type="FunCoup" id="A0A1I1V225">
    <property type="interactions" value="521"/>
</dbReference>
<gene>
    <name evidence="6" type="primary">rpoB</name>
    <name evidence="15" type="ORF">SAMN05444380_1022</name>
</gene>
<evidence type="ECO:0000313" key="15">
    <source>
        <dbReference type="EMBL" id="SFD76939.1"/>
    </source>
</evidence>
<feature type="domain" description="RNA polymerase Rpb2" evidence="11">
    <location>
        <begin position="148"/>
        <end position="219"/>
    </location>
</feature>
<dbReference type="Gene3D" id="2.30.150.10">
    <property type="entry name" value="DNA-directed RNA polymerase, beta subunit, external 1 domain"/>
    <property type="match status" value="1"/>
</dbReference>
<reference evidence="15 16" key="1">
    <citation type="submission" date="2016-10" db="EMBL/GenBank/DDBJ databases">
        <authorList>
            <person name="de Groot N.N."/>
        </authorList>
    </citation>
    <scope>NUCLEOTIDE SEQUENCE [LARGE SCALE GENOMIC DNA]</scope>
    <source>
        <strain evidence="15 16">DSM 19012</strain>
    </source>
</reference>
<dbReference type="PROSITE" id="PS01166">
    <property type="entry name" value="RNA_POL_BETA"/>
    <property type="match status" value="1"/>
</dbReference>
<name>A0A1I1V225_9BACT</name>
<dbReference type="InterPro" id="IPR042107">
    <property type="entry name" value="DNA-dir_RNA_pol_bsu_ext_1_sf"/>
</dbReference>
<dbReference type="InterPro" id="IPR037033">
    <property type="entry name" value="DNA-dir_RNAP_su2_hyb_sf"/>
</dbReference>
<dbReference type="eggNOG" id="COG0085">
    <property type="taxonomic scope" value="Bacteria"/>
</dbReference>
<evidence type="ECO:0000259" key="14">
    <source>
        <dbReference type="Pfam" id="PF10385"/>
    </source>
</evidence>
<dbReference type="InParanoid" id="A0A1I1V225"/>
<evidence type="ECO:0000259" key="10">
    <source>
        <dbReference type="Pfam" id="PF04560"/>
    </source>
</evidence>
<dbReference type="InterPro" id="IPR007121">
    <property type="entry name" value="RNA_pol_bsu_CS"/>
</dbReference>
<dbReference type="GO" id="GO:0006351">
    <property type="term" value="P:DNA-templated transcription"/>
    <property type="evidence" value="ECO:0007669"/>
    <property type="project" value="UniProtKB-UniRule"/>
</dbReference>
<evidence type="ECO:0000256" key="3">
    <source>
        <dbReference type="ARBA" id="ARBA00022695"/>
    </source>
</evidence>
<evidence type="ECO:0000259" key="11">
    <source>
        <dbReference type="Pfam" id="PF04561"/>
    </source>
</evidence>
<feature type="domain" description="RNA polymerase Rpb2" evidence="11">
    <location>
        <begin position="296"/>
        <end position="414"/>
    </location>
</feature>
<sequence length="1269" mass="142852">MTPITTERISFASIKNQLDYPDLLEIQLKSFREFFQLGTTPEERKNEGLWKVFMENFPITDTRNNFVLEFLDYNVDPPRYTIQECIERGLTYSVPLKAKLKLYCTDPEHEDFDTVVQDVYLGTVPYMTDKGSFIINGAERVIVSQLHRSPGVFFGQSVHANGTKLYSARIIPFKGSWIEFATDINNVMYAYIDRKKKLPVTTLLRAIGYESDKDILEIFGLADEIKVSKAALKKVIGRKLAARVLKTWIEDFVDEDTGEVVSIERNEVIIDRETVLEDEHIDAIIDSGAKTILLHKEDQNLSDFAIIYNTLQKDPCNSEKEAVVHIYRQLRNAEPPDEATARDVIDKLFFSDKRYDLGDVGRYRLNKKLNLNIDLDTKVLTRDDMIAIIKYLIELINSKTEVDDIDHLSNRRVRTVGEQMANQFGVGLARMARTIRERMNVRDNEVFTPIDLINSKTLSSVINSFFGTNALSQFMDQTNPLAEITHKRRMSALGPGGLSRERAGFEVRDVHYTHYGRLCPIETPEGPNIGLISSLCVYAKVNNLGFIETPYRKVENSKVDLSSEGVFYMTAEEEEAKTIAQANAPLDDEGNFLNSKVKARHDGDFPLISGDEVDLMDVAPNQIASVAASLIPFLEHDDANRALMGSNMMRQAVPLLRPESPIVGTGLEGRLIRDSRTQVVSEGYGVVEYVDAKEIVVRYDLTDEERFVSFEPETKRYKLTKFQKTNQSTCVNLKPLVKKGDRIEPGQILTEGYSTQNGELALGRNLKVAFMPWKGYNFEDAIVISERLVREDIFTSIHIDEYSLEVRDTKRGLEELTADIPNVSEEATKELDENGLIRVGAHVKPGDILIGKITPKGESDPTPEEKLLRAIFGEKAGDVKDASLKASPSLSGVVIDKKLFSRVIKDRKNRTSDKAALAKIDQEFNRAAEELKGRLVDKLFSLINGKTSQGVKDYWGVDVVAKGTKFTQKILQELDYNTVNPHKWTTDKDKNELIEKVIHNYRMKYKELEAKEKRQKYNLTIGDELPAGIVQLAKVYIAKKRKITVGDKMAGRHGNKGIISRIVRQEDMPFLEDGTPVDIVLNPLGVPSRMNLGQIYETVLGWAGEVLGVKFATPIFDGASNEDILHWTRKANLPDFGKTYLYDGGTGERFHQPATVGVIYMLKLGHMVEDKMHARSIGPYSLITQQPLGGKAQFGGQRFGEMEVWALEAFGASHILQEILTVKSDDVVGRAKAYEAIVKGDPLPMPGIPESLNVLLHEMRGLGLSVNLE</sequence>
<dbReference type="GO" id="GO:0003899">
    <property type="term" value="F:DNA-directed RNA polymerase activity"/>
    <property type="evidence" value="ECO:0007669"/>
    <property type="project" value="UniProtKB-UniRule"/>
</dbReference>
<dbReference type="Pfam" id="PF00562">
    <property type="entry name" value="RNA_pol_Rpb2_6"/>
    <property type="match status" value="1"/>
</dbReference>
<feature type="domain" description="DNA-directed RNA polymerase beta subunit external 1" evidence="14">
    <location>
        <begin position="551"/>
        <end position="619"/>
    </location>
</feature>
<evidence type="ECO:0000313" key="16">
    <source>
        <dbReference type="Proteomes" id="UP000181976"/>
    </source>
</evidence>
<dbReference type="InterPro" id="IPR015712">
    <property type="entry name" value="DNA-dir_RNA_pol_su2"/>
</dbReference>
<evidence type="ECO:0000256" key="6">
    <source>
        <dbReference type="HAMAP-Rule" id="MF_01321"/>
    </source>
</evidence>
<dbReference type="CDD" id="cd00653">
    <property type="entry name" value="RNA_pol_B_RPB2"/>
    <property type="match status" value="1"/>
</dbReference>
<dbReference type="GO" id="GO:0032549">
    <property type="term" value="F:ribonucleoside binding"/>
    <property type="evidence" value="ECO:0007669"/>
    <property type="project" value="InterPro"/>
</dbReference>
<keyword evidence="2 6" id="KW-0808">Transferase</keyword>
<dbReference type="Proteomes" id="UP000181976">
    <property type="component" value="Unassembled WGS sequence"/>
</dbReference>
<dbReference type="InterPro" id="IPR037034">
    <property type="entry name" value="RNA_pol_Rpb2_2_sf"/>
</dbReference>
<dbReference type="RefSeq" id="WP_010528815.1">
    <property type="nucleotide sequence ID" value="NZ_AFSL01000100.1"/>
</dbReference>
<comment type="function">
    <text evidence="6 8">DNA-dependent RNA polymerase catalyzes the transcription of DNA into RNA using the four ribonucleoside triphosphates as substrates.</text>
</comment>
<dbReference type="GO" id="GO:0000428">
    <property type="term" value="C:DNA-directed RNA polymerase complex"/>
    <property type="evidence" value="ECO:0007669"/>
    <property type="project" value="UniProtKB-KW"/>
</dbReference>
<evidence type="ECO:0000256" key="5">
    <source>
        <dbReference type="ARBA" id="ARBA00048552"/>
    </source>
</evidence>
<keyword evidence="1 6" id="KW-0240">DNA-directed RNA polymerase</keyword>
<organism evidence="15 16">
    <name type="scientific">Thermophagus xiamenensis</name>
    <dbReference type="NCBI Taxonomy" id="385682"/>
    <lineage>
        <taxon>Bacteria</taxon>
        <taxon>Pseudomonadati</taxon>
        <taxon>Bacteroidota</taxon>
        <taxon>Bacteroidia</taxon>
        <taxon>Marinilabiliales</taxon>
        <taxon>Marinilabiliaceae</taxon>
        <taxon>Thermophagus</taxon>
    </lineage>
</organism>
<dbReference type="EC" id="2.7.7.6" evidence="6 8"/>
<evidence type="ECO:0000256" key="1">
    <source>
        <dbReference type="ARBA" id="ARBA00022478"/>
    </source>
</evidence>
<dbReference type="Gene3D" id="2.40.50.150">
    <property type="match status" value="1"/>
</dbReference>
<dbReference type="InterPro" id="IPR014724">
    <property type="entry name" value="RNA_pol_RPB2_OB-fold"/>
</dbReference>
<accession>A0A1I1V225</accession>
<dbReference type="Gene3D" id="2.40.50.100">
    <property type="match status" value="1"/>
</dbReference>
<comment type="subunit">
    <text evidence="6 8">The RNAP catalytic core consists of 2 alpha, 1 beta, 1 beta' and 1 omega subunit. When a sigma factor is associated with the core the holoenzyme is formed, which can initiate transcription.</text>
</comment>
<dbReference type="InterPro" id="IPR007120">
    <property type="entry name" value="DNA-dir_RNAP_su2_dom"/>
</dbReference>
<keyword evidence="3 6" id="KW-0548">Nucleotidyltransferase</keyword>
<dbReference type="InterPro" id="IPR010243">
    <property type="entry name" value="RNA_pol_bsu_bac"/>
</dbReference>
<dbReference type="InterPro" id="IPR019462">
    <property type="entry name" value="DNA-dir_RNA_pol_bsu_external_1"/>
</dbReference>
<dbReference type="Pfam" id="PF04561">
    <property type="entry name" value="RNA_pol_Rpb2_2"/>
    <property type="match status" value="2"/>
</dbReference>
<comment type="similarity">
    <text evidence="6 7">Belongs to the RNA polymerase beta chain family.</text>
</comment>
<keyword evidence="4 6" id="KW-0804">Transcription</keyword>
<comment type="catalytic activity">
    <reaction evidence="5 6 8">
        <text>RNA(n) + a ribonucleoside 5'-triphosphate = RNA(n+1) + diphosphate</text>
        <dbReference type="Rhea" id="RHEA:21248"/>
        <dbReference type="Rhea" id="RHEA-COMP:14527"/>
        <dbReference type="Rhea" id="RHEA-COMP:17342"/>
        <dbReference type="ChEBI" id="CHEBI:33019"/>
        <dbReference type="ChEBI" id="CHEBI:61557"/>
        <dbReference type="ChEBI" id="CHEBI:140395"/>
        <dbReference type="EC" id="2.7.7.6"/>
    </reaction>
</comment>
<dbReference type="Pfam" id="PF04560">
    <property type="entry name" value="RNA_pol_Rpb2_7"/>
    <property type="match status" value="1"/>
</dbReference>
<feature type="domain" description="RNA polymerase beta subunit protrusion" evidence="12">
    <location>
        <begin position="23"/>
        <end position="459"/>
    </location>
</feature>
<keyword evidence="16" id="KW-1185">Reference proteome</keyword>